<dbReference type="EMBL" id="JAZBJP010000002">
    <property type="protein sequence ID" value="MEE4419526.1"/>
    <property type="molecule type" value="Genomic_DNA"/>
</dbReference>
<name>A0ABU7NKW9_9ACTN</name>
<evidence type="ECO:0000313" key="3">
    <source>
        <dbReference type="Proteomes" id="UP001307760"/>
    </source>
</evidence>
<comment type="caution">
    <text evidence="2">The sequence shown here is derived from an EMBL/GenBank/DDBJ whole genome shotgun (WGS) entry which is preliminary data.</text>
</comment>
<evidence type="ECO:0000256" key="1">
    <source>
        <dbReference type="SAM" id="Phobius"/>
    </source>
</evidence>
<sequence>MGTDSHTWATHAHKQTADLQALEQQATHTATAPLAAAIAAAQRAATTQWLTITSAVRTAPGADAIRRLLQRIRELLAGAFRGQGAHAQQAIQEAALAAVQFGAAQAARIGTLIGGSPPPTSPVLEPGPQAQAVTEGVTKAIDNEHHAALALLTTAAITAGGLAGVTAVFRRARRAVARVANAAAVAVTSAAAAGAAAVARAFGPHMLLLWVAEVDACPACRAYAGRTTRPGKPFPGGLTLDPRTVFPSPIVGPPRHPHCRCVVIPWRSDWQTGGTPLPLLLRQRAQTARRI</sequence>
<feature type="transmembrane region" description="Helical" evidence="1">
    <location>
        <begin position="147"/>
        <end position="169"/>
    </location>
</feature>
<protein>
    <recommendedName>
        <fullName evidence="4">Phage head morphogenesis domain-containing protein</fullName>
    </recommendedName>
</protein>
<dbReference type="Proteomes" id="UP001307760">
    <property type="component" value="Unassembled WGS sequence"/>
</dbReference>
<gene>
    <name evidence="2" type="ORF">V2J85_09195</name>
</gene>
<keyword evidence="1" id="KW-0472">Membrane</keyword>
<feature type="transmembrane region" description="Helical" evidence="1">
    <location>
        <begin position="181"/>
        <end position="202"/>
    </location>
</feature>
<evidence type="ECO:0000313" key="2">
    <source>
        <dbReference type="EMBL" id="MEE4419526.1"/>
    </source>
</evidence>
<keyword evidence="1" id="KW-1133">Transmembrane helix</keyword>
<accession>A0ABU7NKW9</accession>
<organism evidence="2 3">
    <name type="scientific">Streptomyces bugieae</name>
    <dbReference type="NCBI Taxonomy" id="3098223"/>
    <lineage>
        <taxon>Bacteria</taxon>
        <taxon>Bacillati</taxon>
        <taxon>Actinomycetota</taxon>
        <taxon>Actinomycetes</taxon>
        <taxon>Kitasatosporales</taxon>
        <taxon>Streptomycetaceae</taxon>
        <taxon>Streptomyces</taxon>
    </lineage>
</organism>
<keyword evidence="1" id="KW-0812">Transmembrane</keyword>
<reference evidence="2 3" key="1">
    <citation type="submission" date="2023-12" db="EMBL/GenBank/DDBJ databases">
        <title>30 novel species of actinomycetes from the DSMZ collection.</title>
        <authorList>
            <person name="Nouioui I."/>
        </authorList>
    </citation>
    <scope>NUCLEOTIDE SEQUENCE [LARGE SCALE GENOMIC DNA]</scope>
    <source>
        <strain evidence="2 3">DSM 41528</strain>
    </source>
</reference>
<evidence type="ECO:0008006" key="4">
    <source>
        <dbReference type="Google" id="ProtNLM"/>
    </source>
</evidence>
<keyword evidence="3" id="KW-1185">Reference proteome</keyword>
<proteinExistence type="predicted"/>
<dbReference type="RefSeq" id="WP_330821188.1">
    <property type="nucleotide sequence ID" value="NZ_JAZBJP010000002.1"/>
</dbReference>